<dbReference type="Pfam" id="PF00072">
    <property type="entry name" value="Response_reg"/>
    <property type="match status" value="1"/>
</dbReference>
<keyword evidence="6 9" id="KW-0804">Transcription</keyword>
<feature type="compositionally biased region" description="Polar residues" evidence="11">
    <location>
        <begin position="171"/>
        <end position="187"/>
    </location>
</feature>
<accession>A0A165C9W2</accession>
<dbReference type="InterPro" id="IPR000232">
    <property type="entry name" value="HSF_DNA-bd"/>
</dbReference>
<evidence type="ECO:0000259" key="12">
    <source>
        <dbReference type="PROSITE" id="PS50110"/>
    </source>
</evidence>
<sequence length="501" mass="55874">MFSYRAQPANSQRETRQRPQQAAPAPLEWATAYGPGADIKLPSAMLHPSIDLGRDFDDPTSATSDFVKRLYRLLEDRTFDNIIGWGVDGDTFVVKDMNEFTRHVMPKMFKHSNFASFVRQLNKYDFHKVKSTNPDDAKYGEQSWTFKHPYFQSKNLDGLENVKRKVPPKKSTPSTAAPKRGTSTTPPTVDEALADRVDNLTQSTEDLRAVVARLDENYQTVLRELVSVQRTVAQQESIMQQLVQQLIGQQGPPEFKPLSLDNSYSNVGPDQSPLSMPTPSASSADNSPFNMDLGMSQADATMFSPMPTSTAPAQEVRPYQAKWSVPPRILVVDDDAVSRTVSSRFLQHNGCSFDVAADGLAAVDKCQLAKYDLVLMDISMPKLDGLSATSIIRQFDVLTPIISMTGNSTPDDVVNYFSHGMNDVLSKPFTMDNMVTLLEKHLMHLKATWGITDSSSGSGQQQQQYLAMAPQQMMGSLVAKRPREDDEDDREGKRSRFELVE</sequence>
<evidence type="ECO:0000256" key="9">
    <source>
        <dbReference type="PIRNR" id="PIRNR002595"/>
    </source>
</evidence>
<dbReference type="GO" id="GO:0005634">
    <property type="term" value="C:nucleus"/>
    <property type="evidence" value="ECO:0007669"/>
    <property type="project" value="UniProtKB-SubCell"/>
</dbReference>
<evidence type="ECO:0000256" key="10">
    <source>
        <dbReference type="PROSITE-ProRule" id="PRU00169"/>
    </source>
</evidence>
<evidence type="ECO:0000313" key="13">
    <source>
        <dbReference type="EMBL" id="KZV82087.1"/>
    </source>
</evidence>
<evidence type="ECO:0000313" key="14">
    <source>
        <dbReference type="Proteomes" id="UP000077266"/>
    </source>
</evidence>
<dbReference type="GO" id="GO:0043565">
    <property type="term" value="F:sequence-specific DNA binding"/>
    <property type="evidence" value="ECO:0007669"/>
    <property type="project" value="InterPro"/>
</dbReference>
<dbReference type="GO" id="GO:0003700">
    <property type="term" value="F:DNA-binding transcription factor activity"/>
    <property type="evidence" value="ECO:0007669"/>
    <property type="project" value="UniProtKB-UniRule"/>
</dbReference>
<dbReference type="PROSITE" id="PS50110">
    <property type="entry name" value="RESPONSE_REGULATORY"/>
    <property type="match status" value="1"/>
</dbReference>
<reference evidence="13 14" key="1">
    <citation type="journal article" date="2016" name="Mol. Biol. Evol.">
        <title>Comparative Genomics of Early-Diverging Mushroom-Forming Fungi Provides Insights into the Origins of Lignocellulose Decay Capabilities.</title>
        <authorList>
            <person name="Nagy L.G."/>
            <person name="Riley R."/>
            <person name="Tritt A."/>
            <person name="Adam C."/>
            <person name="Daum C."/>
            <person name="Floudas D."/>
            <person name="Sun H."/>
            <person name="Yadav J.S."/>
            <person name="Pangilinan J."/>
            <person name="Larsson K.H."/>
            <person name="Matsuura K."/>
            <person name="Barry K."/>
            <person name="Labutti K."/>
            <person name="Kuo R."/>
            <person name="Ohm R.A."/>
            <person name="Bhattacharya S.S."/>
            <person name="Shirouzu T."/>
            <person name="Yoshinaga Y."/>
            <person name="Martin F.M."/>
            <person name="Grigoriev I.V."/>
            <person name="Hibbett D.S."/>
        </authorList>
    </citation>
    <scope>NUCLEOTIDE SEQUENCE [LARGE SCALE GENOMIC DNA]</scope>
    <source>
        <strain evidence="13 14">HHB12029</strain>
    </source>
</reference>
<evidence type="ECO:0000256" key="1">
    <source>
        <dbReference type="ARBA" id="ARBA00004123"/>
    </source>
</evidence>
<feature type="compositionally biased region" description="Polar residues" evidence="11">
    <location>
        <begin position="260"/>
        <end position="287"/>
    </location>
</feature>
<evidence type="ECO:0000256" key="6">
    <source>
        <dbReference type="ARBA" id="ARBA00023163"/>
    </source>
</evidence>
<dbReference type="FunFam" id="1.10.10.10:FF:000027">
    <property type="entry name" value="Heat shock transcription factor 1"/>
    <property type="match status" value="1"/>
</dbReference>
<dbReference type="Gene3D" id="3.40.50.2300">
    <property type="match status" value="1"/>
</dbReference>
<organism evidence="13 14">
    <name type="scientific">Exidia glandulosa HHB12029</name>
    <dbReference type="NCBI Taxonomy" id="1314781"/>
    <lineage>
        <taxon>Eukaryota</taxon>
        <taxon>Fungi</taxon>
        <taxon>Dikarya</taxon>
        <taxon>Basidiomycota</taxon>
        <taxon>Agaricomycotina</taxon>
        <taxon>Agaricomycetes</taxon>
        <taxon>Auriculariales</taxon>
        <taxon>Exidiaceae</taxon>
        <taxon>Exidia</taxon>
    </lineage>
</organism>
<dbReference type="AlphaFoldDB" id="A0A165C9W2"/>
<dbReference type="Gene3D" id="1.10.10.10">
    <property type="entry name" value="Winged helix-like DNA-binding domain superfamily/Winged helix DNA-binding domain"/>
    <property type="match status" value="1"/>
</dbReference>
<feature type="domain" description="Response regulatory" evidence="12">
    <location>
        <begin position="328"/>
        <end position="442"/>
    </location>
</feature>
<comment type="subunit">
    <text evidence="8">Homotrimer. Homotrimerization increases the affinity of HSF1 to DNA. Interacts with transcriptional coregulator SSA1 on chromatin.</text>
</comment>
<comment type="subcellular location">
    <subcellularLocation>
        <location evidence="1 9">Nucleus</location>
    </subcellularLocation>
</comment>
<dbReference type="SUPFAM" id="SSF46785">
    <property type="entry name" value="Winged helix' DNA-binding domain"/>
    <property type="match status" value="1"/>
</dbReference>
<dbReference type="PANTHER" id="PTHR45339:SF1">
    <property type="entry name" value="HYBRID SIGNAL TRANSDUCTION HISTIDINE KINASE J"/>
    <property type="match status" value="1"/>
</dbReference>
<dbReference type="GO" id="GO:0000156">
    <property type="term" value="F:phosphorelay response regulator activity"/>
    <property type="evidence" value="ECO:0007669"/>
    <property type="project" value="InterPro"/>
</dbReference>
<dbReference type="SMART" id="SM00448">
    <property type="entry name" value="REC"/>
    <property type="match status" value="1"/>
</dbReference>
<keyword evidence="7 9" id="KW-0539">Nucleus</keyword>
<dbReference type="SUPFAM" id="SSF52172">
    <property type="entry name" value="CheY-like"/>
    <property type="match status" value="1"/>
</dbReference>
<protein>
    <recommendedName>
        <fullName evidence="9">Transcription factor</fullName>
    </recommendedName>
</protein>
<dbReference type="CDD" id="cd17546">
    <property type="entry name" value="REC_hyHK_CKI1_RcsC-like"/>
    <property type="match status" value="1"/>
</dbReference>
<dbReference type="InterPro" id="IPR036390">
    <property type="entry name" value="WH_DNA-bd_sf"/>
</dbReference>
<dbReference type="GO" id="GO:0006357">
    <property type="term" value="P:regulation of transcription by RNA polymerase II"/>
    <property type="evidence" value="ECO:0007669"/>
    <property type="project" value="UniProtKB-UniRule"/>
</dbReference>
<gene>
    <name evidence="13" type="ORF">EXIGLDRAFT_844053</name>
</gene>
<dbReference type="InParanoid" id="A0A165C9W2"/>
<dbReference type="InterPro" id="IPR036388">
    <property type="entry name" value="WH-like_DNA-bd_sf"/>
</dbReference>
<dbReference type="PIRSF" id="PIRSF002595">
    <property type="entry name" value="RR_SKN7"/>
    <property type="match status" value="1"/>
</dbReference>
<feature type="compositionally biased region" description="Basic and acidic residues" evidence="11">
    <location>
        <begin position="490"/>
        <end position="501"/>
    </location>
</feature>
<dbReference type="PANTHER" id="PTHR45339">
    <property type="entry name" value="HYBRID SIGNAL TRANSDUCTION HISTIDINE KINASE J"/>
    <property type="match status" value="1"/>
</dbReference>
<dbReference type="InterPro" id="IPR001789">
    <property type="entry name" value="Sig_transdc_resp-reg_receiver"/>
</dbReference>
<dbReference type="EMBL" id="KV426347">
    <property type="protein sequence ID" value="KZV82087.1"/>
    <property type="molecule type" value="Genomic_DNA"/>
</dbReference>
<evidence type="ECO:0000256" key="8">
    <source>
        <dbReference type="ARBA" id="ARBA00062171"/>
    </source>
</evidence>
<evidence type="ECO:0000256" key="2">
    <source>
        <dbReference type="ARBA" id="ARBA00022553"/>
    </source>
</evidence>
<feature type="region of interest" description="Disordered" evidence="11">
    <location>
        <begin position="157"/>
        <end position="191"/>
    </location>
</feature>
<feature type="region of interest" description="Disordered" evidence="11">
    <location>
        <begin position="475"/>
        <end position="501"/>
    </location>
</feature>
<dbReference type="FunCoup" id="A0A165C9W2">
    <property type="interactions" value="253"/>
</dbReference>
<dbReference type="OrthoDB" id="60033at2759"/>
<dbReference type="InterPro" id="IPR014402">
    <property type="entry name" value="Sig_transdc_resp-reg_Skn7"/>
</dbReference>
<feature type="modified residue" description="4-aspartylphosphate" evidence="10">
    <location>
        <position position="377"/>
    </location>
</feature>
<dbReference type="STRING" id="1314781.A0A165C9W2"/>
<proteinExistence type="predicted"/>
<keyword evidence="3" id="KW-0902">Two-component regulatory system</keyword>
<evidence type="ECO:0000256" key="4">
    <source>
        <dbReference type="ARBA" id="ARBA00023015"/>
    </source>
</evidence>
<feature type="region of interest" description="Disordered" evidence="11">
    <location>
        <begin position="1"/>
        <end position="25"/>
    </location>
</feature>
<evidence type="ECO:0000256" key="5">
    <source>
        <dbReference type="ARBA" id="ARBA00023125"/>
    </source>
</evidence>
<dbReference type="Pfam" id="PF00447">
    <property type="entry name" value="HSF_DNA-bind"/>
    <property type="match status" value="1"/>
</dbReference>
<dbReference type="SMART" id="SM00415">
    <property type="entry name" value="HSF"/>
    <property type="match status" value="1"/>
</dbReference>
<keyword evidence="5 9" id="KW-0238">DNA-binding</keyword>
<dbReference type="PRINTS" id="PR00056">
    <property type="entry name" value="HSFDOMAIN"/>
</dbReference>
<dbReference type="InterPro" id="IPR011006">
    <property type="entry name" value="CheY-like_superfamily"/>
</dbReference>
<evidence type="ECO:0000256" key="7">
    <source>
        <dbReference type="ARBA" id="ARBA00023242"/>
    </source>
</evidence>
<keyword evidence="4 9" id="KW-0805">Transcription regulation</keyword>
<dbReference type="FunFam" id="3.40.50.2300:FF:000212">
    <property type="entry name" value="Stress response regulator/HFS transcription factor"/>
    <property type="match status" value="1"/>
</dbReference>
<keyword evidence="2 10" id="KW-0597">Phosphoprotein</keyword>
<evidence type="ECO:0000256" key="3">
    <source>
        <dbReference type="ARBA" id="ARBA00023012"/>
    </source>
</evidence>
<dbReference type="Proteomes" id="UP000077266">
    <property type="component" value="Unassembled WGS sequence"/>
</dbReference>
<name>A0A165C9W2_EXIGL</name>
<keyword evidence="14" id="KW-1185">Reference proteome</keyword>
<feature type="region of interest" description="Disordered" evidence="11">
    <location>
        <begin position="253"/>
        <end position="287"/>
    </location>
</feature>
<evidence type="ECO:0000256" key="11">
    <source>
        <dbReference type="SAM" id="MobiDB-lite"/>
    </source>
</evidence>